<dbReference type="EMBL" id="AZBU02000010">
    <property type="protein sequence ID" value="TKR62187.1"/>
    <property type="molecule type" value="Genomic_DNA"/>
</dbReference>
<reference evidence="1 2" key="2">
    <citation type="journal article" date="2019" name="G3 (Bethesda)">
        <title>Hybrid Assembly of the Genome of the Entomopathogenic Nematode Steinernema carpocapsae Identifies the X-Chromosome.</title>
        <authorList>
            <person name="Serra L."/>
            <person name="Macchietto M."/>
            <person name="Macias-Munoz A."/>
            <person name="McGill C.J."/>
            <person name="Rodriguez I.M."/>
            <person name="Rodriguez B."/>
            <person name="Murad R."/>
            <person name="Mortazavi A."/>
        </authorList>
    </citation>
    <scope>NUCLEOTIDE SEQUENCE [LARGE SCALE GENOMIC DNA]</scope>
    <source>
        <strain evidence="1 2">ALL</strain>
    </source>
</reference>
<evidence type="ECO:0000313" key="1">
    <source>
        <dbReference type="EMBL" id="TKR62187.1"/>
    </source>
</evidence>
<name>A0A4U5M0N0_STECR</name>
<gene>
    <name evidence="1" type="ORF">L596_026180</name>
</gene>
<dbReference type="Proteomes" id="UP000298663">
    <property type="component" value="Unassembled WGS sequence"/>
</dbReference>
<organism evidence="1 2">
    <name type="scientific">Steinernema carpocapsae</name>
    <name type="common">Entomopathogenic nematode</name>
    <dbReference type="NCBI Taxonomy" id="34508"/>
    <lineage>
        <taxon>Eukaryota</taxon>
        <taxon>Metazoa</taxon>
        <taxon>Ecdysozoa</taxon>
        <taxon>Nematoda</taxon>
        <taxon>Chromadorea</taxon>
        <taxon>Rhabditida</taxon>
        <taxon>Tylenchina</taxon>
        <taxon>Panagrolaimomorpha</taxon>
        <taxon>Strongyloidoidea</taxon>
        <taxon>Steinernematidae</taxon>
        <taxon>Steinernema</taxon>
    </lineage>
</organism>
<reference evidence="1 2" key="1">
    <citation type="journal article" date="2015" name="Genome Biol.">
        <title>Comparative genomics of Steinernema reveals deeply conserved gene regulatory networks.</title>
        <authorList>
            <person name="Dillman A.R."/>
            <person name="Macchietto M."/>
            <person name="Porter C.F."/>
            <person name="Rogers A."/>
            <person name="Williams B."/>
            <person name="Antoshechkin I."/>
            <person name="Lee M.M."/>
            <person name="Goodwin Z."/>
            <person name="Lu X."/>
            <person name="Lewis E.E."/>
            <person name="Goodrich-Blair H."/>
            <person name="Stock S.P."/>
            <person name="Adams B.J."/>
            <person name="Sternberg P.W."/>
            <person name="Mortazavi A."/>
        </authorList>
    </citation>
    <scope>NUCLEOTIDE SEQUENCE [LARGE SCALE GENOMIC DNA]</scope>
    <source>
        <strain evidence="1 2">ALL</strain>
    </source>
</reference>
<dbReference type="AlphaFoldDB" id="A0A4U5M0N0"/>
<comment type="caution">
    <text evidence="1">The sequence shown here is derived from an EMBL/GenBank/DDBJ whole genome shotgun (WGS) entry which is preliminary data.</text>
</comment>
<accession>A0A4U5M0N0</accession>
<keyword evidence="2" id="KW-1185">Reference proteome</keyword>
<evidence type="ECO:0000313" key="2">
    <source>
        <dbReference type="Proteomes" id="UP000298663"/>
    </source>
</evidence>
<proteinExistence type="predicted"/>
<protein>
    <submittedName>
        <fullName evidence="1">Uncharacterized protein</fullName>
    </submittedName>
</protein>
<sequence>MFVSKTCYEAFSSTCEGNGLPNSGLSGGAHRFWMLLRFLVVSGPGALDHAEPAATTLASKVSTVTFSFTLSLKCFEMLKFEQSHNEILATAQSFCLCTKQFNEQSDLRRV</sequence>